<dbReference type="AlphaFoldDB" id="A0A2A7URP3"/>
<feature type="region of interest" description="Disordered" evidence="6">
    <location>
        <begin position="286"/>
        <end position="324"/>
    </location>
</feature>
<gene>
    <name evidence="8" type="ORF">CRM82_03875</name>
</gene>
<keyword evidence="9" id="KW-1185">Reference proteome</keyword>
<dbReference type="GO" id="GO:0008360">
    <property type="term" value="P:regulation of cell shape"/>
    <property type="evidence" value="ECO:0007669"/>
    <property type="project" value="UniProtKB-KW"/>
</dbReference>
<evidence type="ECO:0000259" key="7">
    <source>
        <dbReference type="Pfam" id="PF04085"/>
    </source>
</evidence>
<dbReference type="PANTHER" id="PTHR34138">
    <property type="entry name" value="CELL SHAPE-DETERMINING PROTEIN MREC"/>
    <property type="match status" value="1"/>
</dbReference>
<reference evidence="9" key="1">
    <citation type="submission" date="2017-09" db="EMBL/GenBank/DDBJ databases">
        <title>FDA dAtabase for Regulatory Grade micrObial Sequences (FDA-ARGOS): Supporting development and validation of Infectious Disease Dx tests.</title>
        <authorList>
            <person name="Minogue T."/>
            <person name="Wolcott M."/>
            <person name="Wasieloski L."/>
            <person name="Aguilar W."/>
            <person name="Moore D."/>
            <person name="Tallon L."/>
            <person name="Sadzewicz L."/>
            <person name="Ott S."/>
            <person name="Zhao X."/>
            <person name="Nagaraj S."/>
            <person name="Vavikolanu K."/>
            <person name="Aluvathingal J."/>
            <person name="Nadendla S."/>
            <person name="Sichtig H."/>
        </authorList>
    </citation>
    <scope>NUCLEOTIDE SEQUENCE [LARGE SCALE GENOMIC DNA]</scope>
    <source>
        <strain evidence="9">FDAARGOS_394</strain>
    </source>
</reference>
<feature type="compositionally biased region" description="Basic and acidic residues" evidence="6">
    <location>
        <begin position="299"/>
        <end position="324"/>
    </location>
</feature>
<dbReference type="InterPro" id="IPR042177">
    <property type="entry name" value="Cell/Rod_1"/>
</dbReference>
<dbReference type="InterPro" id="IPR007221">
    <property type="entry name" value="MreC"/>
</dbReference>
<comment type="function">
    <text evidence="5">Involved in formation and maintenance of cell shape.</text>
</comment>
<dbReference type="Proteomes" id="UP000220246">
    <property type="component" value="Unassembled WGS sequence"/>
</dbReference>
<dbReference type="RefSeq" id="WP_083520497.1">
    <property type="nucleotide sequence ID" value="NZ_DALZQJ010000015.1"/>
</dbReference>
<evidence type="ECO:0000313" key="8">
    <source>
        <dbReference type="EMBL" id="PEH87866.1"/>
    </source>
</evidence>
<protein>
    <recommendedName>
        <fullName evidence="2 5">Cell shape-determining protein MreC</fullName>
    </recommendedName>
    <alternativeName>
        <fullName evidence="4 5">Cell shape protein MreC</fullName>
    </alternativeName>
</protein>
<evidence type="ECO:0000313" key="9">
    <source>
        <dbReference type="Proteomes" id="UP000220246"/>
    </source>
</evidence>
<keyword evidence="3 5" id="KW-0133">Cell shape</keyword>
<proteinExistence type="inferred from homology"/>
<sequence>MSMGTLERSAPSMFKQGPSALSQLVAYSALALFLMVADARFKVVEPVRQVVSTVLYPVQWAMVQPIRFFSGGVTYFDDLETAQQEAQEARQAMLAMAQRATQSDQLLQENEQLRQLLALRDRVTVPAKAAQVIYDTPDPYTRRVVIDKGQVAGVLAGSPVIDERGVLGQVTRVQPFLSEVRLLVDRDQAIPVLNQRTGERSVAYGDPSSLRSDAMELRFMPSNADVKEGDLLTTSGVDGVYPSGLPVAKVSKVERRAESAFARIYCEPVARLQGARHVMILEPMDKVLPDTPHAPEPPTAKRDDKSASRRSTDVRLPGQKEAKP</sequence>
<dbReference type="InterPro" id="IPR042175">
    <property type="entry name" value="Cell/Rod_MreC_2"/>
</dbReference>
<dbReference type="GeneID" id="80799723"/>
<evidence type="ECO:0000256" key="6">
    <source>
        <dbReference type="SAM" id="MobiDB-lite"/>
    </source>
</evidence>
<dbReference type="Gene3D" id="2.40.10.350">
    <property type="entry name" value="Rod shape-determining protein MreC, domain 2"/>
    <property type="match status" value="1"/>
</dbReference>
<organism evidence="8 9">
    <name type="scientific">Comamonas terrigena</name>
    <dbReference type="NCBI Taxonomy" id="32013"/>
    <lineage>
        <taxon>Bacteria</taxon>
        <taxon>Pseudomonadati</taxon>
        <taxon>Pseudomonadota</taxon>
        <taxon>Betaproteobacteria</taxon>
        <taxon>Burkholderiales</taxon>
        <taxon>Comamonadaceae</taxon>
        <taxon>Comamonas</taxon>
    </lineage>
</organism>
<dbReference type="PANTHER" id="PTHR34138:SF1">
    <property type="entry name" value="CELL SHAPE-DETERMINING PROTEIN MREC"/>
    <property type="match status" value="1"/>
</dbReference>
<dbReference type="OrthoDB" id="9808025at2"/>
<comment type="similarity">
    <text evidence="1 5">Belongs to the MreC family.</text>
</comment>
<accession>A0A2A7URP3</accession>
<name>A0A2A7URP3_COMTR</name>
<evidence type="ECO:0000256" key="5">
    <source>
        <dbReference type="PIRNR" id="PIRNR038471"/>
    </source>
</evidence>
<dbReference type="PIRSF" id="PIRSF038471">
    <property type="entry name" value="MreC"/>
    <property type="match status" value="1"/>
</dbReference>
<dbReference type="GO" id="GO:0005886">
    <property type="term" value="C:plasma membrane"/>
    <property type="evidence" value="ECO:0007669"/>
    <property type="project" value="TreeGrafter"/>
</dbReference>
<dbReference type="Gene3D" id="2.40.10.340">
    <property type="entry name" value="Rod shape-determining protein MreC, domain 1"/>
    <property type="match status" value="1"/>
</dbReference>
<feature type="domain" description="Rod shape-determining protein MreC beta-barrel core" evidence="7">
    <location>
        <begin position="132"/>
        <end position="281"/>
    </location>
</feature>
<comment type="caution">
    <text evidence="8">The sequence shown here is derived from an EMBL/GenBank/DDBJ whole genome shotgun (WGS) entry which is preliminary data.</text>
</comment>
<evidence type="ECO:0000256" key="4">
    <source>
        <dbReference type="ARBA" id="ARBA00032089"/>
    </source>
</evidence>
<dbReference type="InterPro" id="IPR055342">
    <property type="entry name" value="MreC_beta-barrel_core"/>
</dbReference>
<evidence type="ECO:0000256" key="2">
    <source>
        <dbReference type="ARBA" id="ARBA00013855"/>
    </source>
</evidence>
<dbReference type="EMBL" id="PDEA01000001">
    <property type="protein sequence ID" value="PEH87866.1"/>
    <property type="molecule type" value="Genomic_DNA"/>
</dbReference>
<dbReference type="Pfam" id="PF04085">
    <property type="entry name" value="MreC"/>
    <property type="match status" value="1"/>
</dbReference>
<dbReference type="STRING" id="1219032.GCA_001515545_02672"/>
<dbReference type="NCBIfam" id="TIGR00219">
    <property type="entry name" value="mreC"/>
    <property type="match status" value="1"/>
</dbReference>
<evidence type="ECO:0000256" key="3">
    <source>
        <dbReference type="ARBA" id="ARBA00022960"/>
    </source>
</evidence>
<evidence type="ECO:0000256" key="1">
    <source>
        <dbReference type="ARBA" id="ARBA00009369"/>
    </source>
</evidence>